<accession>A0ABR2YFK2</accession>
<evidence type="ECO:0000313" key="5">
    <source>
        <dbReference type="Proteomes" id="UP001491310"/>
    </source>
</evidence>
<feature type="compositionally biased region" description="Basic and acidic residues" evidence="2">
    <location>
        <begin position="406"/>
        <end position="415"/>
    </location>
</feature>
<protein>
    <recommendedName>
        <fullName evidence="3">AB hydrolase-1 domain-containing protein</fullName>
    </recommendedName>
</protein>
<proteinExistence type="inferred from homology"/>
<name>A0ABR2YFK2_9CHLO</name>
<dbReference type="InterPro" id="IPR029058">
    <property type="entry name" value="AB_hydrolase_fold"/>
</dbReference>
<evidence type="ECO:0000313" key="4">
    <source>
        <dbReference type="EMBL" id="KAK9904282.1"/>
    </source>
</evidence>
<dbReference type="InterPro" id="IPR000073">
    <property type="entry name" value="AB_hydrolase_1"/>
</dbReference>
<feature type="domain" description="AB hydrolase-1" evidence="3">
    <location>
        <begin position="115"/>
        <end position="353"/>
    </location>
</feature>
<dbReference type="InterPro" id="IPR012020">
    <property type="entry name" value="ABHD4"/>
</dbReference>
<dbReference type="EMBL" id="JALJOT010000013">
    <property type="protein sequence ID" value="KAK9904282.1"/>
    <property type="molecule type" value="Genomic_DNA"/>
</dbReference>
<feature type="compositionally biased region" description="Polar residues" evidence="2">
    <location>
        <begin position="416"/>
        <end position="426"/>
    </location>
</feature>
<dbReference type="SUPFAM" id="SSF53474">
    <property type="entry name" value="alpha/beta-Hydrolases"/>
    <property type="match status" value="1"/>
</dbReference>
<dbReference type="Proteomes" id="UP001491310">
    <property type="component" value="Unassembled WGS sequence"/>
</dbReference>
<feature type="region of interest" description="Disordered" evidence="2">
    <location>
        <begin position="392"/>
        <end position="426"/>
    </location>
</feature>
<dbReference type="Gene3D" id="3.40.50.1820">
    <property type="entry name" value="alpha/beta hydrolase"/>
    <property type="match status" value="1"/>
</dbReference>
<reference evidence="4 5" key="1">
    <citation type="journal article" date="2024" name="Nat. Commun.">
        <title>Phylogenomics reveals the evolutionary origins of lichenization in chlorophyte algae.</title>
        <authorList>
            <person name="Puginier C."/>
            <person name="Libourel C."/>
            <person name="Otte J."/>
            <person name="Skaloud P."/>
            <person name="Haon M."/>
            <person name="Grisel S."/>
            <person name="Petersen M."/>
            <person name="Berrin J.G."/>
            <person name="Delaux P.M."/>
            <person name="Dal Grande F."/>
            <person name="Keller J."/>
        </authorList>
    </citation>
    <scope>NUCLEOTIDE SEQUENCE [LARGE SCALE GENOMIC DNA]</scope>
    <source>
        <strain evidence="4 5">SAG 216-7</strain>
    </source>
</reference>
<dbReference type="InterPro" id="IPR050960">
    <property type="entry name" value="AB_hydrolase_4_sf"/>
</dbReference>
<sequence>MSNPVLLGAGIVVVTALTAATLSAKRKSKLPELFMQQTAFNRAVLSRCPTINSIYEFFPFISLNGHVETILASRLRRSPALDPYSRRILKLPAGGSVALDFEDFEHVQDLPQDAPVVILLPGLTGGSHDSYVKYMVRACRRKGLRAVVFNSRGTSDGPVTTPQFYSASFTGDMRAVVKEVQGLFPDSALLAAGWSLGANILVRYLGEEGPKTPISAAISMCNPFNLVTCDDNFHIGFNRIYDRNLAASLSNIYKRHEHLFEGIGGEYQLELAANCKTIRDFDDAITRVSFGWPNVDAYYAGSSSSLSVPNVAIPLLCIQAEDDPIAVKGAIPYEALADNPNCALVVTPGGGHLGWAAGPEGPLSAPWADNASTEWLNSVLLELYRHGKLPVKPSDASQAPIGGRQGADRSVERSNDASSDNLLPVR</sequence>
<comment type="similarity">
    <text evidence="1">Belongs to the AB hydrolase superfamily. AB hydrolase 4 family.</text>
</comment>
<keyword evidence="5" id="KW-1185">Reference proteome</keyword>
<evidence type="ECO:0000256" key="1">
    <source>
        <dbReference type="ARBA" id="ARBA00010884"/>
    </source>
</evidence>
<gene>
    <name evidence="4" type="ORF">WJX75_008349</name>
</gene>
<dbReference type="PANTHER" id="PTHR10794">
    <property type="entry name" value="ABHYDROLASE DOMAIN-CONTAINING PROTEIN"/>
    <property type="match status" value="1"/>
</dbReference>
<comment type="caution">
    <text evidence="4">The sequence shown here is derived from an EMBL/GenBank/DDBJ whole genome shotgun (WGS) entry which is preliminary data.</text>
</comment>
<dbReference type="PANTHER" id="PTHR10794:SF84">
    <property type="entry name" value="ESTERASE_LIPASE_THIOESTERASE FAMILY PROTEIN"/>
    <property type="match status" value="1"/>
</dbReference>
<dbReference type="PIRSF" id="PIRSF005211">
    <property type="entry name" value="Ab_hydro_YheT"/>
    <property type="match status" value="1"/>
</dbReference>
<organism evidence="4 5">
    <name type="scientific">Coccomyxa subellipsoidea</name>
    <dbReference type="NCBI Taxonomy" id="248742"/>
    <lineage>
        <taxon>Eukaryota</taxon>
        <taxon>Viridiplantae</taxon>
        <taxon>Chlorophyta</taxon>
        <taxon>core chlorophytes</taxon>
        <taxon>Trebouxiophyceae</taxon>
        <taxon>Trebouxiophyceae incertae sedis</taxon>
        <taxon>Coccomyxaceae</taxon>
        <taxon>Coccomyxa</taxon>
    </lineage>
</organism>
<evidence type="ECO:0000256" key="2">
    <source>
        <dbReference type="SAM" id="MobiDB-lite"/>
    </source>
</evidence>
<evidence type="ECO:0000259" key="3">
    <source>
        <dbReference type="Pfam" id="PF00561"/>
    </source>
</evidence>
<dbReference type="Pfam" id="PF00561">
    <property type="entry name" value="Abhydrolase_1"/>
    <property type="match status" value="1"/>
</dbReference>